<dbReference type="Gene3D" id="3.30.450.20">
    <property type="entry name" value="PAS domain"/>
    <property type="match status" value="1"/>
</dbReference>
<gene>
    <name evidence="1" type="ORF">SNOD_34165</name>
</gene>
<evidence type="ECO:0000313" key="1">
    <source>
        <dbReference type="EMBL" id="AJE44465.1"/>
    </source>
</evidence>
<reference evidence="1 2" key="2">
    <citation type="journal article" date="2016" name="Appl. Microbiol. Biotechnol.">
        <title>Exploiting the genome sequence of Streptomyces nodosus for enhanced antibiotic production.</title>
        <authorList>
            <person name="Sweeney P."/>
            <person name="Murphy C.D."/>
            <person name="Caffrey P."/>
        </authorList>
    </citation>
    <scope>NUCLEOTIDE SEQUENCE [LARGE SCALE GENOMIC DNA]</scope>
    <source>
        <strain evidence="1 2">ATCC 14899</strain>
    </source>
</reference>
<dbReference type="Proteomes" id="UP000031526">
    <property type="component" value="Chromosome"/>
</dbReference>
<reference evidence="2" key="1">
    <citation type="submission" date="2014-09" db="EMBL/GenBank/DDBJ databases">
        <title>Sequence of the Streptomyces nodosus genome.</title>
        <authorList>
            <person name="Sweeney P."/>
            <person name="Stephens N."/>
            <person name="Murphy C."/>
            <person name="Caffrey P."/>
        </authorList>
    </citation>
    <scope>NUCLEOTIDE SEQUENCE [LARGE SCALE GENOMIC DNA]</scope>
    <source>
        <strain evidence="2">ATCC 14899</strain>
    </source>
</reference>
<dbReference type="STRING" id="40318.SNOD_34165"/>
<dbReference type="EMBL" id="CP009313">
    <property type="protein sequence ID" value="AJE44465.1"/>
    <property type="molecule type" value="Genomic_DNA"/>
</dbReference>
<accession>A0A0B5DT70</accession>
<dbReference type="InterPro" id="IPR013656">
    <property type="entry name" value="PAS_4"/>
</dbReference>
<proteinExistence type="predicted"/>
<dbReference type="InterPro" id="IPR035965">
    <property type="entry name" value="PAS-like_dom_sf"/>
</dbReference>
<dbReference type="Pfam" id="PF08448">
    <property type="entry name" value="PAS_4"/>
    <property type="match status" value="1"/>
</dbReference>
<dbReference type="HOGENOM" id="CLU_2013999_0_0_11"/>
<protein>
    <submittedName>
        <fullName evidence="1">Uncharacterized protein</fullName>
    </submittedName>
</protein>
<sequence length="123" mass="13789">MPHAVLDGLSRHSPIGVSAFDSELRYLHVNTALETINGVPEVRHLGRRPSEVLPEVNGAEVETVMQRVLDTGEPVVDFRTTGRTTRSSYEDRVVADRVRVREFDDEMRVGDCCRSSAEAPARW</sequence>
<dbReference type="SUPFAM" id="SSF55785">
    <property type="entry name" value="PYP-like sensor domain (PAS domain)"/>
    <property type="match status" value="1"/>
</dbReference>
<dbReference type="NCBIfam" id="TIGR00229">
    <property type="entry name" value="sensory_box"/>
    <property type="match status" value="1"/>
</dbReference>
<organism evidence="1 2">
    <name type="scientific">Streptomyces nodosus</name>
    <dbReference type="NCBI Taxonomy" id="40318"/>
    <lineage>
        <taxon>Bacteria</taxon>
        <taxon>Bacillati</taxon>
        <taxon>Actinomycetota</taxon>
        <taxon>Actinomycetes</taxon>
        <taxon>Kitasatosporales</taxon>
        <taxon>Streptomycetaceae</taxon>
        <taxon>Streptomyces</taxon>
    </lineage>
</organism>
<dbReference type="InterPro" id="IPR000014">
    <property type="entry name" value="PAS"/>
</dbReference>
<keyword evidence="2" id="KW-1185">Reference proteome</keyword>
<dbReference type="RefSeq" id="WP_043447667.1">
    <property type="nucleotide sequence ID" value="NZ_CP009313.1"/>
</dbReference>
<name>A0A0B5DT70_9ACTN</name>
<evidence type="ECO:0000313" key="2">
    <source>
        <dbReference type="Proteomes" id="UP000031526"/>
    </source>
</evidence>
<dbReference type="AlphaFoldDB" id="A0A0B5DT70"/>